<dbReference type="OrthoDB" id="374327at2157"/>
<dbReference type="STRING" id="588898.BB347_01445"/>
<proteinExistence type="predicted"/>
<accession>A0A1N6ZDQ8</accession>
<evidence type="ECO:0000313" key="2">
    <source>
        <dbReference type="EMBL" id="SIR24924.1"/>
    </source>
</evidence>
<organism evidence="2 3">
    <name type="scientific">Natronorubrum daqingense</name>
    <dbReference type="NCBI Taxonomy" id="588898"/>
    <lineage>
        <taxon>Archaea</taxon>
        <taxon>Methanobacteriati</taxon>
        <taxon>Methanobacteriota</taxon>
        <taxon>Stenosarchaea group</taxon>
        <taxon>Halobacteria</taxon>
        <taxon>Halobacteriales</taxon>
        <taxon>Natrialbaceae</taxon>
        <taxon>Natronorubrum</taxon>
    </lineage>
</organism>
<evidence type="ECO:0000313" key="1">
    <source>
        <dbReference type="EMBL" id="APX95382.1"/>
    </source>
</evidence>
<sequence length="493" mass="57813">MDSDIILKDEADSLEQYCQSLKDLTHLQEFEETYTVARRTAKTWTSYGQYLPSELLSTEYRWTRIECGRFFVYSFSILEDIYPKLLAQELGEKPKKAENYLSGISKAQLEELLYHFGIIDGKTKHELGKIRKRRNTFAHGHDPQENYFGDIDLLSAIDRRYNVISDFIERVYDNSLPDIANYVSKCYEVPIKRHDRLQDYATAQLLKIYRDLEPEMAAFPSGFQEEVREDFEEIMVPLPINIEEELERRGYDPTTISEVVPPARRPLELKSTEYSIDDTYIDITLTDYQELIGWDHNFELSFHFELLNYYAYNGKRTEKPPKQATALLLMDGTIVDTEQISPVPEVGTRWSVKLSYHLGEEFYATPTVPIRYGIIVEGEDRYHMSIRDESILNMVPVSREFTEAKSRLHGLTVNDQSREEVINTLRNVRSKLRYIEQTVNRFNSDVNMCDVNNLEEMDKDEILEEIEELSGTIEDYHRVFGLDKEQQVRENNH</sequence>
<protein>
    <submittedName>
        <fullName evidence="2">Uncharacterized protein</fullName>
    </submittedName>
</protein>
<dbReference type="AlphaFoldDB" id="A0A1N6ZDQ8"/>
<evidence type="ECO:0000313" key="3">
    <source>
        <dbReference type="Proteomes" id="UP000185687"/>
    </source>
</evidence>
<dbReference type="GeneID" id="30954566"/>
<reference evidence="2 3" key="2">
    <citation type="submission" date="2017-01" db="EMBL/GenBank/DDBJ databases">
        <authorList>
            <person name="Mah S.A."/>
            <person name="Swanson W.J."/>
            <person name="Moy G.W."/>
            <person name="Vacquier V.D."/>
        </authorList>
    </citation>
    <scope>NUCLEOTIDE SEQUENCE [LARGE SCALE GENOMIC DNA]</scope>
    <source>
        <strain evidence="2 3">CGMCC 1.8909</strain>
    </source>
</reference>
<dbReference type="KEGG" id="hda:BB347_01445"/>
<dbReference type="EMBL" id="CP019327">
    <property type="protein sequence ID" value="APX95382.1"/>
    <property type="molecule type" value="Genomic_DNA"/>
</dbReference>
<gene>
    <name evidence="1" type="ORF">BB347_01445</name>
    <name evidence="2" type="ORF">SAMN05421809_0769</name>
</gene>
<dbReference type="RefSeq" id="WP_076579103.1">
    <property type="nucleotide sequence ID" value="NZ_CP019327.1"/>
</dbReference>
<dbReference type="Proteomes" id="UP000187321">
    <property type="component" value="Chromosome"/>
</dbReference>
<dbReference type="EMBL" id="FTNP01000001">
    <property type="protein sequence ID" value="SIR24924.1"/>
    <property type="molecule type" value="Genomic_DNA"/>
</dbReference>
<evidence type="ECO:0000313" key="4">
    <source>
        <dbReference type="Proteomes" id="UP000187321"/>
    </source>
</evidence>
<keyword evidence="3" id="KW-1185">Reference proteome</keyword>
<dbReference type="Proteomes" id="UP000185687">
    <property type="component" value="Unassembled WGS sequence"/>
</dbReference>
<reference evidence="1 4" key="1">
    <citation type="submission" date="2017-01" db="EMBL/GenBank/DDBJ databases">
        <title>Complete genome sequence of Haloterrigena daqingensis type strain (JX313T).</title>
        <authorList>
            <person name="Shuang W."/>
        </authorList>
    </citation>
    <scope>NUCLEOTIDE SEQUENCE [LARGE SCALE GENOMIC DNA]</scope>
    <source>
        <strain evidence="1 4">JX313</strain>
    </source>
</reference>
<name>A0A1N6ZDQ8_9EURY</name>